<dbReference type="RefSeq" id="WP_264880043.1">
    <property type="nucleotide sequence ID" value="NZ_JAPDOB010000001.1"/>
</dbReference>
<dbReference type="Proteomes" id="UP001526246">
    <property type="component" value="Unassembled WGS sequence"/>
</dbReference>
<keyword evidence="1" id="KW-1133">Transmembrane helix</keyword>
<feature type="transmembrane region" description="Helical" evidence="1">
    <location>
        <begin position="53"/>
        <end position="78"/>
    </location>
</feature>
<feature type="transmembrane region" description="Helical" evidence="1">
    <location>
        <begin position="90"/>
        <end position="110"/>
    </location>
</feature>
<evidence type="ECO:0000313" key="2">
    <source>
        <dbReference type="EMBL" id="MCW3796284.1"/>
    </source>
</evidence>
<sequence>MSDGSAPTSVTAHDAETVFRPLMLATAGAGVMVLGLLQFGADMFGQLGPDGRTYMVLGIRSAFFTFIGTSAALLAAYLSRAFRAPRLSTLFNTYGAVTFLAGAFLAGGQVGVVLGQMSGPLPQVPLASGLFFLFTMTGAGLLCAAALGHALLRRWRRRSGLAATVESGVA</sequence>
<keyword evidence="1" id="KW-0812">Transmembrane</keyword>
<gene>
    <name evidence="2" type="ORF">OMW55_00470</name>
</gene>
<proteinExistence type="predicted"/>
<accession>A0ABT3JB40</accession>
<evidence type="ECO:0000313" key="3">
    <source>
        <dbReference type="Proteomes" id="UP001526246"/>
    </source>
</evidence>
<comment type="caution">
    <text evidence="2">The sequence shown here is derived from an EMBL/GenBank/DDBJ whole genome shotgun (WGS) entry which is preliminary data.</text>
</comment>
<protein>
    <submittedName>
        <fullName evidence="2">Uncharacterized protein</fullName>
    </submittedName>
</protein>
<feature type="transmembrane region" description="Helical" evidence="1">
    <location>
        <begin position="130"/>
        <end position="152"/>
    </location>
</feature>
<keyword evidence="3" id="KW-1185">Reference proteome</keyword>
<reference evidence="2 3" key="1">
    <citation type="submission" date="2022-10" db="EMBL/GenBank/DDBJ databases">
        <title>Sphingomonas sp.</title>
        <authorList>
            <person name="Jin C."/>
        </authorList>
    </citation>
    <scope>NUCLEOTIDE SEQUENCE [LARGE SCALE GENOMIC DNA]</scope>
    <source>
        <strain evidence="2 3">BN140010</strain>
    </source>
</reference>
<dbReference type="EMBL" id="JAPDOB010000001">
    <property type="protein sequence ID" value="MCW3796284.1"/>
    <property type="molecule type" value="Genomic_DNA"/>
</dbReference>
<organism evidence="2 3">
    <name type="scientific">Sphingomonas arvum</name>
    <dbReference type="NCBI Taxonomy" id="2992113"/>
    <lineage>
        <taxon>Bacteria</taxon>
        <taxon>Pseudomonadati</taxon>
        <taxon>Pseudomonadota</taxon>
        <taxon>Alphaproteobacteria</taxon>
        <taxon>Sphingomonadales</taxon>
        <taxon>Sphingomonadaceae</taxon>
        <taxon>Sphingomonas</taxon>
    </lineage>
</organism>
<name>A0ABT3JB40_9SPHN</name>
<feature type="transmembrane region" description="Helical" evidence="1">
    <location>
        <begin position="21"/>
        <end position="41"/>
    </location>
</feature>
<keyword evidence="1" id="KW-0472">Membrane</keyword>
<evidence type="ECO:0000256" key="1">
    <source>
        <dbReference type="SAM" id="Phobius"/>
    </source>
</evidence>